<dbReference type="GO" id="GO:0016746">
    <property type="term" value="F:acyltransferase activity"/>
    <property type="evidence" value="ECO:0007669"/>
    <property type="project" value="UniProtKB-KW"/>
</dbReference>
<dbReference type="PANTHER" id="PTHR36837:SF2">
    <property type="entry name" value="POLY(3-HYDROXYALKANOATE) POLYMERASE SUBUNIT PHAC"/>
    <property type="match status" value="1"/>
</dbReference>
<evidence type="ECO:0000256" key="2">
    <source>
        <dbReference type="ARBA" id="ARBA00019065"/>
    </source>
</evidence>
<evidence type="ECO:0000313" key="8">
    <source>
        <dbReference type="EMBL" id="RDE24461.1"/>
    </source>
</evidence>
<dbReference type="UniPathway" id="UPA00917"/>
<comment type="caution">
    <text evidence="8">The sequence shown here is derived from an EMBL/GenBank/DDBJ whole genome shotgun (WGS) entry which is preliminary data.</text>
</comment>
<proteinExistence type="predicted"/>
<dbReference type="InterPro" id="IPR029058">
    <property type="entry name" value="AB_hydrolase_fold"/>
</dbReference>
<evidence type="ECO:0000256" key="1">
    <source>
        <dbReference type="ARBA" id="ARBA00004683"/>
    </source>
</evidence>
<keyword evidence="9" id="KW-1185">Reference proteome</keyword>
<dbReference type="Gene3D" id="3.40.50.1820">
    <property type="entry name" value="alpha/beta hydrolase"/>
    <property type="match status" value="1"/>
</dbReference>
<reference evidence="8 9" key="1">
    <citation type="submission" date="2018-07" db="EMBL/GenBank/DDBJ databases">
        <title>Motiliproteus coralliicola sp. nov., a bacterium isolated from Coral.</title>
        <authorList>
            <person name="Wang G."/>
        </authorList>
    </citation>
    <scope>NUCLEOTIDE SEQUENCE [LARGE SCALE GENOMIC DNA]</scope>
    <source>
        <strain evidence="8 9">C34</strain>
    </source>
</reference>
<keyword evidence="4" id="KW-0583">PHB biosynthesis</keyword>
<evidence type="ECO:0000256" key="6">
    <source>
        <dbReference type="ARBA" id="ARBA00033356"/>
    </source>
</evidence>
<dbReference type="RefSeq" id="WP_114694048.1">
    <property type="nucleotide sequence ID" value="NZ_QQOH01000001.1"/>
</dbReference>
<dbReference type="Pfam" id="PF00561">
    <property type="entry name" value="Abhydrolase_1"/>
    <property type="match status" value="1"/>
</dbReference>
<evidence type="ECO:0000256" key="3">
    <source>
        <dbReference type="ARBA" id="ARBA00022679"/>
    </source>
</evidence>
<feature type="domain" description="AB hydrolase-1" evidence="7">
    <location>
        <begin position="72"/>
        <end position="339"/>
    </location>
</feature>
<dbReference type="SUPFAM" id="SSF53474">
    <property type="entry name" value="alpha/beta-Hydrolases"/>
    <property type="match status" value="1"/>
</dbReference>
<dbReference type="OrthoDB" id="9767934at2"/>
<dbReference type="InterPro" id="IPR000073">
    <property type="entry name" value="AB_hydrolase_1"/>
</dbReference>
<dbReference type="EMBL" id="QQOH01000001">
    <property type="protein sequence ID" value="RDE24461.1"/>
    <property type="molecule type" value="Genomic_DNA"/>
</dbReference>
<organism evidence="8 9">
    <name type="scientific">Motiliproteus coralliicola</name>
    <dbReference type="NCBI Taxonomy" id="2283196"/>
    <lineage>
        <taxon>Bacteria</taxon>
        <taxon>Pseudomonadati</taxon>
        <taxon>Pseudomonadota</taxon>
        <taxon>Gammaproteobacteria</taxon>
        <taxon>Oceanospirillales</taxon>
        <taxon>Oceanospirillaceae</taxon>
        <taxon>Motiliproteus</taxon>
    </lineage>
</organism>
<protein>
    <recommendedName>
        <fullName evidence="2">Poly(3-hydroxyalkanoate) polymerase subunit PhaC</fullName>
    </recommendedName>
    <alternativeName>
        <fullName evidence="6">PHB synthase subunit PhaC</fullName>
    </alternativeName>
</protein>
<evidence type="ECO:0000259" key="7">
    <source>
        <dbReference type="Pfam" id="PF00561"/>
    </source>
</evidence>
<dbReference type="GO" id="GO:0042619">
    <property type="term" value="P:poly-hydroxybutyrate biosynthetic process"/>
    <property type="evidence" value="ECO:0007669"/>
    <property type="project" value="UniProtKB-KW"/>
</dbReference>
<sequence>MSRIKLNPEQLLDELQQRASNLVEGMQTLQHLDAVAVGQTEHQCIYTEDRLRLLHYPALDKSGNPVQSKRRPLLIVYALVNRPYILDLQPDRSLIRALTSRGQPVYLIDWGYPVSTDAYLDLDDYINGYIDNCVEQVNLHAGVDRPNLLGVCQGGAFSLCYSAINPEQVHSLTTLVTPVDFHTDDNLLGYLANRVDLRLARQANGNIDGGMLTQIYKALMPMRLGLLKELSMPAQLANPEAAKNFLRMERWINDSPDLAGTACCEFVDKFYHHNRFVNGDLLIGDEVVELKNYQGPLLNIFAARDHLVPPAASRALASLTGSQQYQEHELSGGHIGVFVGRHAQQQLPDLLSTWMKQQG</sequence>
<dbReference type="NCBIfam" id="TIGR01836">
    <property type="entry name" value="PHA_synth_III_C"/>
    <property type="match status" value="1"/>
</dbReference>
<dbReference type="PANTHER" id="PTHR36837">
    <property type="entry name" value="POLY(3-HYDROXYALKANOATE) POLYMERASE SUBUNIT PHAC"/>
    <property type="match status" value="1"/>
</dbReference>
<evidence type="ECO:0000313" key="9">
    <source>
        <dbReference type="Proteomes" id="UP000253769"/>
    </source>
</evidence>
<gene>
    <name evidence="8" type="primary">phaC</name>
    <name evidence="8" type="ORF">DV711_02410</name>
</gene>
<dbReference type="InterPro" id="IPR010125">
    <property type="entry name" value="PHA_synth_III_C"/>
</dbReference>
<evidence type="ECO:0000256" key="5">
    <source>
        <dbReference type="ARBA" id="ARBA00023315"/>
    </source>
</evidence>
<keyword evidence="5" id="KW-0012">Acyltransferase</keyword>
<comment type="pathway">
    <text evidence="1">Biopolymer metabolism; poly-(R)-3-hydroxybutanoate biosynthesis.</text>
</comment>
<keyword evidence="3" id="KW-0808">Transferase</keyword>
<dbReference type="AlphaFoldDB" id="A0A369WSC7"/>
<evidence type="ECO:0000256" key="4">
    <source>
        <dbReference type="ARBA" id="ARBA00022752"/>
    </source>
</evidence>
<name>A0A369WSC7_9GAMM</name>
<dbReference type="InterPro" id="IPR051321">
    <property type="entry name" value="PHA/PHB_synthase"/>
</dbReference>
<dbReference type="Proteomes" id="UP000253769">
    <property type="component" value="Unassembled WGS sequence"/>
</dbReference>
<accession>A0A369WSC7</accession>